<dbReference type="InterPro" id="IPR009492">
    <property type="entry name" value="TniQ"/>
</dbReference>
<organism evidence="2 3">
    <name type="scientific">Trinickia dabaoshanensis</name>
    <dbReference type="NCBI Taxonomy" id="564714"/>
    <lineage>
        <taxon>Bacteria</taxon>
        <taxon>Pseudomonadati</taxon>
        <taxon>Pseudomonadota</taxon>
        <taxon>Betaproteobacteria</taxon>
        <taxon>Burkholderiales</taxon>
        <taxon>Burkholderiaceae</taxon>
        <taxon>Trinickia</taxon>
    </lineage>
</organism>
<protein>
    <recommendedName>
        <fullName evidence="1">TniQ domain-containing protein</fullName>
    </recommendedName>
</protein>
<dbReference type="Pfam" id="PF06527">
    <property type="entry name" value="TniQ"/>
    <property type="match status" value="1"/>
</dbReference>
<keyword evidence="3" id="KW-1185">Reference proteome</keyword>
<evidence type="ECO:0000259" key="1">
    <source>
        <dbReference type="Pfam" id="PF06527"/>
    </source>
</evidence>
<name>A0A2N7VBB9_9BURK</name>
<comment type="caution">
    <text evidence="2">The sequence shown here is derived from an EMBL/GenBank/DDBJ whole genome shotgun (WGS) entry which is preliminary data.</text>
</comment>
<dbReference type="EMBL" id="PNYA01000045">
    <property type="protein sequence ID" value="PMS14462.1"/>
    <property type="molecule type" value="Genomic_DNA"/>
</dbReference>
<dbReference type="OrthoDB" id="470139at2"/>
<dbReference type="AlphaFoldDB" id="A0A2N7VBB9"/>
<dbReference type="Proteomes" id="UP000235616">
    <property type="component" value="Unassembled WGS sequence"/>
</dbReference>
<dbReference type="RefSeq" id="WP_102649358.1">
    <property type="nucleotide sequence ID" value="NZ_PNYA01000045.1"/>
</dbReference>
<evidence type="ECO:0000313" key="3">
    <source>
        <dbReference type="Proteomes" id="UP000235616"/>
    </source>
</evidence>
<proteinExistence type="predicted"/>
<sequence>MIIAQAMPGELGVAHSGRISYLNGISTLADLRRILLGKSRDHRKRDEFRQPFKVISTRLGIDSETYLANHSLLPFTYACPPGNKERYSYQDLVAAWLKPADSQILKHLRFCLECAQQDAIDVGFCWWRREHQLPGVDICIHHHKVLCLVHDDRAAERLPSHYVKGTRYVLETSPNWQDEAVARYRAFAVSLLTQRVEPSRLRLRVRQRCIELAIGSAKKHHSCSSISRHVRSRFPNDWLQKHRPMLLHPSYEGRDLMIDAGFRGQGAPGMAIVMALASLFDRFEDLNCEQATFRTSIWSARPPIAADASKSVQGFARIFVAEQGDCRRIARAIGCARRTAARLRLRFGLPAVPRLLTASHHIAFDRIHAASETDLKNWGTEMHRYWKARPSRGPRGADLAEFLRISGG</sequence>
<evidence type="ECO:0000313" key="2">
    <source>
        <dbReference type="EMBL" id="PMS14462.1"/>
    </source>
</evidence>
<accession>A0A2N7VBB9</accession>
<feature type="domain" description="TniQ" evidence="1">
    <location>
        <begin position="5"/>
        <end position="145"/>
    </location>
</feature>
<reference evidence="2 3" key="1">
    <citation type="submission" date="2018-01" db="EMBL/GenBank/DDBJ databases">
        <title>Whole genome analyses suggest that Burkholderia sensu lato contains two further novel genera in the rhizoxinica-symbiotica group Mycetohabitans gen. nov., and Trinickia gen. nov.: implications for the evolution of diazotrophy and nodulation in the Burkholderiaceae.</title>
        <authorList>
            <person name="Estrada-de los Santos P."/>
            <person name="Palmer M."/>
            <person name="Chavez-Ramirez B."/>
            <person name="Beukes C."/>
            <person name="Steenkamp E.T."/>
            <person name="Hirsch A.M."/>
            <person name="Manyaka P."/>
            <person name="Maluk M."/>
            <person name="Lafos M."/>
            <person name="Crook M."/>
            <person name="Gross E."/>
            <person name="Simon M.F."/>
            <person name="Bueno dos Reis Junior F."/>
            <person name="Poole P.S."/>
            <person name="Venter S.N."/>
            <person name="James E.K."/>
        </authorList>
    </citation>
    <scope>NUCLEOTIDE SEQUENCE [LARGE SCALE GENOMIC DNA]</scope>
    <source>
        <strain evidence="2 3">GIMN1.004</strain>
    </source>
</reference>
<gene>
    <name evidence="2" type="ORF">C0Z18_31405</name>
</gene>